<accession>A0A449BBS6</accession>
<protein>
    <submittedName>
        <fullName evidence="1">Uncharacterized protein</fullName>
    </submittedName>
</protein>
<dbReference type="AlphaFoldDB" id="A0A449BBS6"/>
<keyword evidence="2" id="KW-1185">Reference proteome</keyword>
<reference evidence="1 2" key="1">
    <citation type="submission" date="2019-01" db="EMBL/GenBank/DDBJ databases">
        <authorList>
            <consortium name="Pathogen Informatics"/>
        </authorList>
    </citation>
    <scope>NUCLEOTIDE SEQUENCE [LARGE SCALE GENOMIC DNA]</scope>
    <source>
        <strain evidence="1 2">NCTC10138</strain>
    </source>
</reference>
<evidence type="ECO:0000313" key="1">
    <source>
        <dbReference type="EMBL" id="VEU79901.1"/>
    </source>
</evidence>
<evidence type="ECO:0000313" key="2">
    <source>
        <dbReference type="Proteomes" id="UP000289841"/>
    </source>
</evidence>
<dbReference type="EMBL" id="LR215048">
    <property type="protein sequence ID" value="VEU79901.1"/>
    <property type="molecule type" value="Genomic_DNA"/>
</dbReference>
<organism evidence="1 2">
    <name type="scientific">Haploplasma axanthum</name>
    <name type="common">Acholeplasma axanthum</name>
    <dbReference type="NCBI Taxonomy" id="29552"/>
    <lineage>
        <taxon>Bacteria</taxon>
        <taxon>Bacillati</taxon>
        <taxon>Mycoplasmatota</taxon>
        <taxon>Mollicutes</taxon>
        <taxon>Acholeplasmatales</taxon>
        <taxon>Acholeplasmataceae</taxon>
        <taxon>Haploplasma</taxon>
    </lineage>
</organism>
<sequence length="214" mass="25030">MNIPKETIEQIKFYSKSGDFNNYQIANRKYLLNQILRQIKLPIEKYYISINALNLWKEMFGGPIMDYWYNKKIKALVDGNITRFVGAKKDGSYGSISSGSSVEYRSVFHDDHIIPISKLVDELMNSDNLTDELICSVVNKISVCRMLKVEDRSVPRLKGRETEEQVINVIYRNKGIEVLKMVDVNFEKWYDYKICAIYSKYGLWIVCLKMMIFS</sequence>
<dbReference type="KEGG" id="aaxa:NCTC10138_00254"/>
<dbReference type="STRING" id="1278311.GCA_000428705_00805"/>
<dbReference type="Proteomes" id="UP000289841">
    <property type="component" value="Chromosome"/>
</dbReference>
<gene>
    <name evidence="1" type="ORF">NCTC10138_00254</name>
</gene>
<name>A0A449BBS6_HAPAX</name>
<proteinExistence type="predicted"/>